<proteinExistence type="inferred from homology"/>
<organism evidence="4 5">
    <name type="scientific">Bradyrhizobium denitrificans</name>
    <dbReference type="NCBI Taxonomy" id="2734912"/>
    <lineage>
        <taxon>Bacteria</taxon>
        <taxon>Pseudomonadati</taxon>
        <taxon>Pseudomonadota</taxon>
        <taxon>Alphaproteobacteria</taxon>
        <taxon>Hyphomicrobiales</taxon>
        <taxon>Nitrobacteraceae</taxon>
        <taxon>Bradyrhizobium</taxon>
    </lineage>
</organism>
<comment type="caution">
    <text evidence="4">The sequence shown here is derived from an EMBL/GenBank/DDBJ whole genome shotgun (WGS) entry which is preliminary data.</text>
</comment>
<evidence type="ECO:0000256" key="2">
    <source>
        <dbReference type="SAM" id="SignalP"/>
    </source>
</evidence>
<evidence type="ECO:0000313" key="4">
    <source>
        <dbReference type="EMBL" id="MBR1134284.1"/>
    </source>
</evidence>
<dbReference type="RefSeq" id="WP_172235805.1">
    <property type="nucleotide sequence ID" value="NZ_JABFDP010000004.1"/>
</dbReference>
<dbReference type="PANTHER" id="PTHR30024">
    <property type="entry name" value="ALIPHATIC SULFONATES-BINDING PROTEIN-RELATED"/>
    <property type="match status" value="1"/>
</dbReference>
<gene>
    <name evidence="4" type="ORF">JQ619_00735</name>
</gene>
<keyword evidence="5" id="KW-1185">Reference proteome</keyword>
<feature type="signal peptide" evidence="2">
    <location>
        <begin position="1"/>
        <end position="25"/>
    </location>
</feature>
<evidence type="ECO:0000259" key="3">
    <source>
        <dbReference type="SMART" id="SM00062"/>
    </source>
</evidence>
<comment type="similarity">
    <text evidence="1">Belongs to the bacterial solute-binding protein SsuA/TauA family.</text>
</comment>
<name>A0ABS5FZ15_9BRAD</name>
<feature type="domain" description="Solute-binding protein family 3/N-terminal" evidence="3">
    <location>
        <begin position="28"/>
        <end position="255"/>
    </location>
</feature>
<dbReference type="InterPro" id="IPR015168">
    <property type="entry name" value="SsuA/THI5"/>
</dbReference>
<protein>
    <submittedName>
        <fullName evidence="4">ABC transporter substrate-binding protein</fullName>
    </submittedName>
</protein>
<keyword evidence="2" id="KW-0732">Signal</keyword>
<dbReference type="InterPro" id="IPR001638">
    <property type="entry name" value="Solute-binding_3/MltF_N"/>
</dbReference>
<dbReference type="EMBL" id="JAFCLK010000001">
    <property type="protein sequence ID" value="MBR1134284.1"/>
    <property type="molecule type" value="Genomic_DNA"/>
</dbReference>
<dbReference type="SMART" id="SM00062">
    <property type="entry name" value="PBPb"/>
    <property type="match status" value="1"/>
</dbReference>
<dbReference type="Pfam" id="PF09084">
    <property type="entry name" value="NMT1"/>
    <property type="match status" value="1"/>
</dbReference>
<feature type="chain" id="PRO_5045167510" evidence="2">
    <location>
        <begin position="26"/>
        <end position="352"/>
    </location>
</feature>
<accession>A0ABS5FZ15</accession>
<reference evidence="5" key="1">
    <citation type="journal article" date="2021" name="ISME J.">
        <title>Evolutionary origin and ecological implication of a unique nif island in free-living Bradyrhizobium lineages.</title>
        <authorList>
            <person name="Tao J."/>
        </authorList>
    </citation>
    <scope>NUCLEOTIDE SEQUENCE [LARGE SCALE GENOMIC DNA]</scope>
    <source>
        <strain evidence="5">SZCCT0094</strain>
    </source>
</reference>
<dbReference type="Proteomes" id="UP001314635">
    <property type="component" value="Unassembled WGS sequence"/>
</dbReference>
<sequence length="352" mass="37821">MNYKSALVAASLGVAVLLQATAAIAQTKVRVGWCTSVPTTGAVPFAVATKLGWFKQAGVDVELVNFPGSSDCVRNVATGEVLVAVPTVDPVAILSLTGVRTQVFYTAYRRNIFGLAVPADSPIKTYADLRGKKIGVTSMASAGVIVARSVAKSTSLDPDRDIRIVVSGQPAQTAVLLKRGDIDAVSQWDTQYALMELAGVPMRQLDDKSLSSFPANSFVATPDTIKTKSDLLSRMMRAYTMGVLYTIAKPRAASEMFHAVYPQVVPAGMDPVQALDQATTMLSTVIAKWTLESTDIRWGESSLDTYQRYLDWLRDAGILKDKVDARDIATNELVDAINKDLDLKAVEAALAN</sequence>
<dbReference type="Gene3D" id="3.40.190.10">
    <property type="entry name" value="Periplasmic binding protein-like II"/>
    <property type="match status" value="2"/>
</dbReference>
<evidence type="ECO:0000313" key="5">
    <source>
        <dbReference type="Proteomes" id="UP001314635"/>
    </source>
</evidence>
<evidence type="ECO:0000256" key="1">
    <source>
        <dbReference type="ARBA" id="ARBA00010742"/>
    </source>
</evidence>
<dbReference type="SUPFAM" id="SSF53850">
    <property type="entry name" value="Periplasmic binding protein-like II"/>
    <property type="match status" value="1"/>
</dbReference>